<dbReference type="InParanoid" id="A7AMH6"/>
<accession>A7AMH6</accession>
<organism evidence="1 2">
    <name type="scientific">Babesia bovis</name>
    <dbReference type="NCBI Taxonomy" id="5865"/>
    <lineage>
        <taxon>Eukaryota</taxon>
        <taxon>Sar</taxon>
        <taxon>Alveolata</taxon>
        <taxon>Apicomplexa</taxon>
        <taxon>Aconoidasida</taxon>
        <taxon>Piroplasmida</taxon>
        <taxon>Babesiidae</taxon>
        <taxon>Babesia</taxon>
    </lineage>
</organism>
<dbReference type="KEGG" id="bbo:BBOV_III001930"/>
<gene>
    <name evidence="1" type="ORF">BBOV_III001930</name>
</gene>
<name>A7AMH6_BABBO</name>
<dbReference type="AlphaFoldDB" id="A7AMH6"/>
<comment type="caution">
    <text evidence="1">The sequence shown here is derived from an EMBL/GenBank/DDBJ whole genome shotgun (WGS) entry which is preliminary data.</text>
</comment>
<dbReference type="EMBL" id="AAXT01000001">
    <property type="protein sequence ID" value="EDO07760.1"/>
    <property type="molecule type" value="Genomic_DNA"/>
</dbReference>
<evidence type="ECO:0000313" key="1">
    <source>
        <dbReference type="EMBL" id="EDO07760.1"/>
    </source>
</evidence>
<dbReference type="OMA" id="NYICSCC"/>
<proteinExistence type="predicted"/>
<reference evidence="1 2" key="1">
    <citation type="journal article" date="2007" name="PLoS Pathog.">
        <title>Genome sequence of Babesia bovis and comparative analysis of apicomplexan hemoprotozoa.</title>
        <authorList>
            <person name="Brayton K.A."/>
            <person name="Lau A.O.T."/>
            <person name="Herndon D.R."/>
            <person name="Hannick L."/>
            <person name="Kappmeyer L.S."/>
            <person name="Berens S.J."/>
            <person name="Bidwell S.L."/>
            <person name="Brown W.C."/>
            <person name="Crabtree J."/>
            <person name="Fadrosh D."/>
            <person name="Feldblum T."/>
            <person name="Forberger H.A."/>
            <person name="Haas B.J."/>
            <person name="Howell J.M."/>
            <person name="Khouri H."/>
            <person name="Koo H."/>
            <person name="Mann D.J."/>
            <person name="Norimine J."/>
            <person name="Paulsen I.T."/>
            <person name="Radune D."/>
            <person name="Ren Q."/>
            <person name="Smith R.K. Jr."/>
            <person name="Suarez C.E."/>
            <person name="White O."/>
            <person name="Wortman J.R."/>
            <person name="Knowles D.P. Jr."/>
            <person name="McElwain T.F."/>
            <person name="Nene V.M."/>
        </authorList>
    </citation>
    <scope>NUCLEOTIDE SEQUENCE [LARGE SCALE GENOMIC DNA]</scope>
    <source>
        <strain evidence="1">T2Bo</strain>
    </source>
</reference>
<dbReference type="GeneID" id="5479573"/>
<dbReference type="VEuPathDB" id="PiroplasmaDB:BBOV_III001930"/>
<keyword evidence="2" id="KW-1185">Reference proteome</keyword>
<sequence length="439" mass="50064">MIHVLRLDRLFQRVLRRFSSDSSRWSQCKTVRDLLQSVQHVHHMDEAELRHLEAHSRNLLTGNLRDAAMLSLMLHNFGGNVDSLLTSIKVSTSSPDLDIYFRATAECGIEKPSVSLQDILDTPGAVTSARELYNFFCGACLFSQRGVLMPLESLVERVYNLGFEQFSSLQLLQMAGCIALFEDDRYRALVVSLCDELSNRKLHDVVFGDLIDGLSKLCRHYQSDILFPKFIEYMGAYSADSMLSPSEMSAVLYILSRYRKGDPILMDRLSINLRRDIGNYDLIQISRVVVYVSQIGYYNRALVSLLGRMVLTLIDCNSIVDPSVLTNLYTGFSRFLHNKGLFDLFSSILRKEEVFADLALHDAVSIVQSYARVHVIDDRLFRLFDAKLFTQPLNTTLSYKLLVAHGKLRYFNPRLHNLLVNNINLQEVVSDIDREVSVV</sequence>
<evidence type="ECO:0000313" key="2">
    <source>
        <dbReference type="Proteomes" id="UP000002173"/>
    </source>
</evidence>
<dbReference type="Proteomes" id="UP000002173">
    <property type="component" value="Chromosome 3"/>
</dbReference>
<protein>
    <submittedName>
        <fullName evidence="1">Uncharacterized protein</fullName>
    </submittedName>
</protein>
<dbReference type="eggNOG" id="ENOG502SWKS">
    <property type="taxonomic scope" value="Eukaryota"/>
</dbReference>